<dbReference type="UniPathway" id="UPA00034">
    <property type="reaction ID" value="UER00018"/>
</dbReference>
<keyword evidence="7 13" id="KW-0520">NAD</keyword>
<accession>S3EHQ0</accession>
<keyword evidence="5 13" id="KW-0220">Diaminopimelate biosynthesis</keyword>
<evidence type="ECO:0000256" key="13">
    <source>
        <dbReference type="HAMAP-Rule" id="MF_00102"/>
    </source>
</evidence>
<dbReference type="AlphaFoldDB" id="S3EHQ0"/>
<comment type="catalytic activity">
    <reaction evidence="11 13">
        <text>(S)-2,3,4,5-tetrahydrodipicolinate + NADP(+) + H2O = (2S,4S)-4-hydroxy-2,3,4,5-tetrahydrodipicolinate + NADPH + H(+)</text>
        <dbReference type="Rhea" id="RHEA:35331"/>
        <dbReference type="ChEBI" id="CHEBI:15377"/>
        <dbReference type="ChEBI" id="CHEBI:15378"/>
        <dbReference type="ChEBI" id="CHEBI:16845"/>
        <dbReference type="ChEBI" id="CHEBI:57783"/>
        <dbReference type="ChEBI" id="CHEBI:58349"/>
        <dbReference type="ChEBI" id="CHEBI:67139"/>
        <dbReference type="EC" id="1.17.1.8"/>
    </reaction>
</comment>
<dbReference type="GO" id="GO:0005829">
    <property type="term" value="C:cytosol"/>
    <property type="evidence" value="ECO:0007669"/>
    <property type="project" value="TreeGrafter"/>
</dbReference>
<evidence type="ECO:0000313" key="17">
    <source>
        <dbReference type="Proteomes" id="UP000053688"/>
    </source>
</evidence>
<comment type="subunit">
    <text evidence="13">Homotetramer.</text>
</comment>
<evidence type="ECO:0000256" key="6">
    <source>
        <dbReference type="ARBA" id="ARBA00023002"/>
    </source>
</evidence>
<dbReference type="EMBL" id="AMSD01000001">
    <property type="protein sequence ID" value="EPE37713.1"/>
    <property type="molecule type" value="Genomic_DNA"/>
</dbReference>
<dbReference type="EC" id="1.17.1.8" evidence="10 13"/>
<comment type="caution">
    <text evidence="16">The sequence shown here is derived from an EMBL/GenBank/DDBJ whole genome shotgun (WGS) entry which is preliminary data.</text>
</comment>
<dbReference type="Gene3D" id="3.30.360.10">
    <property type="entry name" value="Dihydrodipicolinate Reductase, domain 2"/>
    <property type="match status" value="1"/>
</dbReference>
<evidence type="ECO:0000256" key="9">
    <source>
        <dbReference type="ARBA" id="ARBA00037922"/>
    </source>
</evidence>
<dbReference type="PANTHER" id="PTHR20836">
    <property type="entry name" value="DIHYDRODIPICOLINATE REDUCTASE"/>
    <property type="match status" value="1"/>
</dbReference>
<dbReference type="SUPFAM" id="SSF55347">
    <property type="entry name" value="Glyceraldehyde-3-phosphate dehydrogenase-like, C-terminal domain"/>
    <property type="match status" value="1"/>
</dbReference>
<comment type="caution">
    <text evidence="13">Was originally thought to be a dihydrodipicolinate reductase (DHDPR), catalyzing the conversion of dihydrodipicolinate to tetrahydrodipicolinate. However, it was shown in E.coli that the substrate of the enzymatic reaction is not dihydrodipicolinate (DHDP) but in fact (2S,4S)-4-hydroxy-2,3,4,5-tetrahydrodipicolinic acid (HTPA), the product released by the DapA-catalyzed reaction.</text>
</comment>
<dbReference type="STRING" id="28176.CF66_2248"/>
<evidence type="ECO:0000259" key="15">
    <source>
        <dbReference type="Pfam" id="PF05173"/>
    </source>
</evidence>
<evidence type="ECO:0000256" key="8">
    <source>
        <dbReference type="ARBA" id="ARBA00023154"/>
    </source>
</evidence>
<dbReference type="GO" id="GO:0008839">
    <property type="term" value="F:4-hydroxy-tetrahydrodipicolinate reductase"/>
    <property type="evidence" value="ECO:0007669"/>
    <property type="project" value="UniProtKB-UniRule"/>
</dbReference>
<dbReference type="Pfam" id="PF01113">
    <property type="entry name" value="DapB_N"/>
    <property type="match status" value="1"/>
</dbReference>
<dbReference type="PROSITE" id="PS01298">
    <property type="entry name" value="DAPB"/>
    <property type="match status" value="1"/>
</dbReference>
<dbReference type="CDD" id="cd02274">
    <property type="entry name" value="DHDPR_N"/>
    <property type="match status" value="1"/>
</dbReference>
<feature type="binding site" evidence="13">
    <location>
        <position position="34"/>
    </location>
    <ligand>
        <name>NAD(+)</name>
        <dbReference type="ChEBI" id="CHEBI:57540"/>
    </ligand>
</feature>
<evidence type="ECO:0000256" key="4">
    <source>
        <dbReference type="ARBA" id="ARBA00022857"/>
    </source>
</evidence>
<dbReference type="InterPro" id="IPR036291">
    <property type="entry name" value="NAD(P)-bd_dom_sf"/>
</dbReference>
<dbReference type="Gene3D" id="3.40.50.720">
    <property type="entry name" value="NAD(P)-binding Rossmann-like Domain"/>
    <property type="match status" value="1"/>
</dbReference>
<dbReference type="HAMAP" id="MF_00102">
    <property type="entry name" value="DapB"/>
    <property type="match status" value="1"/>
</dbReference>
<evidence type="ECO:0000256" key="3">
    <source>
        <dbReference type="ARBA" id="ARBA00022605"/>
    </source>
</evidence>
<dbReference type="RefSeq" id="WP_016503511.1">
    <property type="nucleotide sequence ID" value="NZ_AMSD01000001.1"/>
</dbReference>
<dbReference type="PATRIC" id="fig|1236703.3.peg.162"/>
<evidence type="ECO:0000259" key="14">
    <source>
        <dbReference type="Pfam" id="PF01113"/>
    </source>
</evidence>
<comment type="catalytic activity">
    <reaction evidence="12 13">
        <text>(S)-2,3,4,5-tetrahydrodipicolinate + NAD(+) + H2O = (2S,4S)-4-hydroxy-2,3,4,5-tetrahydrodipicolinate + NADH + H(+)</text>
        <dbReference type="Rhea" id="RHEA:35323"/>
        <dbReference type="ChEBI" id="CHEBI:15377"/>
        <dbReference type="ChEBI" id="CHEBI:15378"/>
        <dbReference type="ChEBI" id="CHEBI:16845"/>
        <dbReference type="ChEBI" id="CHEBI:57540"/>
        <dbReference type="ChEBI" id="CHEBI:57945"/>
        <dbReference type="ChEBI" id="CHEBI:67139"/>
        <dbReference type="EC" id="1.17.1.8"/>
    </reaction>
</comment>
<feature type="domain" description="Dihydrodipicolinate reductase N-terminal" evidence="14">
    <location>
        <begin position="2"/>
        <end position="125"/>
    </location>
</feature>
<feature type="binding site" evidence="13">
    <location>
        <position position="156"/>
    </location>
    <ligand>
        <name>(S)-2,3,4,5-tetrahydrodipicolinate</name>
        <dbReference type="ChEBI" id="CHEBI:16845"/>
    </ligand>
</feature>
<keyword evidence="8 13" id="KW-0457">Lysine biosynthesis</keyword>
<evidence type="ECO:0000313" key="16">
    <source>
        <dbReference type="EMBL" id="EPE37713.1"/>
    </source>
</evidence>
<sequence length="259" mass="28473">MVKIGISGIMGRMGSCVVKSALNHRDIMVNAAFESANSSSIGMDIGKLFGEKNIGVILTNNFEESAEKFEILIDFTTPESTLKNIELCKKYKKKIVIGTTGFSDKERFLINEAAQEIAVMISPNYSVGINLLFKLLEISSKVIGNFCDIEIIEAHHRHKVDMPSGTAIAMRDIIVDAMRENSKDDVFHQMSKNKISFSVIRASNLVGEHTAIFFGTGERVELVHKATDRMMFANGAIAAALWLSDKSSGLFSMTDVLGL</sequence>
<dbReference type="GO" id="GO:0050661">
    <property type="term" value="F:NADP binding"/>
    <property type="evidence" value="ECO:0007669"/>
    <property type="project" value="UniProtKB-UniRule"/>
</dbReference>
<keyword evidence="3 13" id="KW-0028">Amino-acid biosynthesis</keyword>
<keyword evidence="4 13" id="KW-0521">NADP</keyword>
<evidence type="ECO:0000256" key="7">
    <source>
        <dbReference type="ARBA" id="ARBA00023027"/>
    </source>
</evidence>
<organism evidence="16 17">
    <name type="scientific">Candidatus Photodesmus katoptron Akat1</name>
    <dbReference type="NCBI Taxonomy" id="1236703"/>
    <lineage>
        <taxon>Bacteria</taxon>
        <taxon>Pseudomonadati</taxon>
        <taxon>Pseudomonadota</taxon>
        <taxon>Gammaproteobacteria</taxon>
        <taxon>Vibrionales</taxon>
        <taxon>Vibrionaceae</taxon>
        <taxon>Candidatus Photodesmus</taxon>
    </lineage>
</organism>
<comment type="function">
    <text evidence="13">Catalyzes the conversion of 4-hydroxy-tetrahydrodipicolinate (HTPA) to tetrahydrodipicolinate.</text>
</comment>
<feature type="binding site" evidence="13">
    <location>
        <begin position="98"/>
        <end position="100"/>
    </location>
    <ligand>
        <name>NAD(+)</name>
        <dbReference type="ChEBI" id="CHEBI:57540"/>
    </ligand>
</feature>
<feature type="binding site" evidence="13">
    <location>
        <begin position="122"/>
        <end position="125"/>
    </location>
    <ligand>
        <name>NAD(+)</name>
        <dbReference type="ChEBI" id="CHEBI:57540"/>
    </ligand>
</feature>
<dbReference type="GO" id="GO:0051287">
    <property type="term" value="F:NAD binding"/>
    <property type="evidence" value="ECO:0007669"/>
    <property type="project" value="UniProtKB-UniRule"/>
</dbReference>
<evidence type="ECO:0000256" key="12">
    <source>
        <dbReference type="ARBA" id="ARBA00049396"/>
    </source>
</evidence>
<dbReference type="GO" id="GO:0016726">
    <property type="term" value="F:oxidoreductase activity, acting on CH or CH2 groups, NAD or NADP as acceptor"/>
    <property type="evidence" value="ECO:0007669"/>
    <property type="project" value="UniProtKB-UniRule"/>
</dbReference>
<dbReference type="InterPro" id="IPR022664">
    <property type="entry name" value="DapB_N_CS"/>
</dbReference>
<dbReference type="NCBIfam" id="TIGR00036">
    <property type="entry name" value="dapB"/>
    <property type="match status" value="1"/>
</dbReference>
<dbReference type="Proteomes" id="UP000053688">
    <property type="component" value="Unassembled WGS sequence"/>
</dbReference>
<comment type="pathway">
    <text evidence="9 13">Amino-acid biosynthesis; L-lysine biosynthesis via DAP pathway; (S)-tetrahydrodipicolinate from L-aspartate: step 4/4.</text>
</comment>
<dbReference type="InterPro" id="IPR023940">
    <property type="entry name" value="DHDPR_bac"/>
</dbReference>
<dbReference type="GO" id="GO:0019877">
    <property type="term" value="P:diaminopimelate biosynthetic process"/>
    <property type="evidence" value="ECO:0007669"/>
    <property type="project" value="UniProtKB-UniRule"/>
</dbReference>
<dbReference type="Pfam" id="PF05173">
    <property type="entry name" value="DapB_C"/>
    <property type="match status" value="1"/>
</dbReference>
<dbReference type="InterPro" id="IPR022663">
    <property type="entry name" value="DapB_C"/>
</dbReference>
<dbReference type="InterPro" id="IPR000846">
    <property type="entry name" value="DapB_N"/>
</dbReference>
<proteinExistence type="inferred from homology"/>
<evidence type="ECO:0000256" key="2">
    <source>
        <dbReference type="ARBA" id="ARBA00022490"/>
    </source>
</evidence>
<dbReference type="GO" id="GO:0009089">
    <property type="term" value="P:lysine biosynthetic process via diaminopimelate"/>
    <property type="evidence" value="ECO:0007669"/>
    <property type="project" value="UniProtKB-UniRule"/>
</dbReference>
<keyword evidence="6 13" id="KW-0560">Oxidoreductase</keyword>
<feature type="active site" description="Proton donor" evidence="13">
    <location>
        <position position="159"/>
    </location>
</feature>
<dbReference type="PANTHER" id="PTHR20836:SF0">
    <property type="entry name" value="4-HYDROXY-TETRAHYDRODIPICOLINATE REDUCTASE 1, CHLOROPLASTIC-RELATED"/>
    <property type="match status" value="1"/>
</dbReference>
<name>S3EHQ0_9GAMM</name>
<reference evidence="16 17" key="1">
    <citation type="journal article" date="2014" name="Environ. Microbiol.">
        <title>Genomic signatures of obligate host dependence in the luminous bacterial symbiont of a vertebrate.</title>
        <authorList>
            <person name="Hendry T.A."/>
            <person name="de Wet J.R."/>
            <person name="Dunlap P.V."/>
        </authorList>
    </citation>
    <scope>NUCLEOTIDE SEQUENCE [LARGE SCALE GENOMIC DNA]</scope>
    <source>
        <strain evidence="16 17">Akat1</strain>
    </source>
</reference>
<keyword evidence="17" id="KW-1185">Reference proteome</keyword>
<evidence type="ECO:0000256" key="5">
    <source>
        <dbReference type="ARBA" id="ARBA00022915"/>
    </source>
</evidence>
<feature type="active site" description="Proton donor/acceptor" evidence="13">
    <location>
        <position position="155"/>
    </location>
</feature>
<dbReference type="PIRSF" id="PIRSF000161">
    <property type="entry name" value="DHPR"/>
    <property type="match status" value="1"/>
</dbReference>
<evidence type="ECO:0000256" key="1">
    <source>
        <dbReference type="ARBA" id="ARBA00006642"/>
    </source>
</evidence>
<evidence type="ECO:0000256" key="11">
    <source>
        <dbReference type="ARBA" id="ARBA00049080"/>
    </source>
</evidence>
<evidence type="ECO:0000256" key="10">
    <source>
        <dbReference type="ARBA" id="ARBA00038983"/>
    </source>
</evidence>
<keyword evidence="2 13" id="KW-0963">Cytoplasm</keyword>
<comment type="subcellular location">
    <subcellularLocation>
        <location evidence="13">Cytoplasm</location>
    </subcellularLocation>
</comment>
<dbReference type="SUPFAM" id="SSF51735">
    <property type="entry name" value="NAD(P)-binding Rossmann-fold domains"/>
    <property type="match status" value="1"/>
</dbReference>
<dbReference type="eggNOG" id="COG0289">
    <property type="taxonomic scope" value="Bacteria"/>
</dbReference>
<feature type="binding site" evidence="13">
    <location>
        <begin position="8"/>
        <end position="13"/>
    </location>
    <ligand>
        <name>NAD(+)</name>
        <dbReference type="ChEBI" id="CHEBI:57540"/>
    </ligand>
</feature>
<comment type="similarity">
    <text evidence="1 13">Belongs to the DapB family.</text>
</comment>
<protein>
    <recommendedName>
        <fullName evidence="10 13">4-hydroxy-tetrahydrodipicolinate reductase</fullName>
        <shortName evidence="13">HTPA reductase</shortName>
        <ecNumber evidence="10 13">1.17.1.8</ecNumber>
    </recommendedName>
</protein>
<gene>
    <name evidence="13 16" type="primary">dapB</name>
    <name evidence="16" type="ORF">O1U_0172</name>
</gene>
<comment type="caution">
    <text evidence="13">Lacks conserved residue(s) required for the propagation of feature annotation.</text>
</comment>
<feature type="domain" description="Dihydrodipicolinate reductase C-terminal" evidence="15">
    <location>
        <begin position="128"/>
        <end position="257"/>
    </location>
</feature>
<feature type="binding site" evidence="13">
    <location>
        <begin position="165"/>
        <end position="166"/>
    </location>
    <ligand>
        <name>(S)-2,3,4,5-tetrahydrodipicolinate</name>
        <dbReference type="ChEBI" id="CHEBI:16845"/>
    </ligand>
</feature>